<dbReference type="Pfam" id="PF01553">
    <property type="entry name" value="Acyltransferase"/>
    <property type="match status" value="1"/>
</dbReference>
<dbReference type="CDD" id="cd06551">
    <property type="entry name" value="LPLAT"/>
    <property type="match status" value="1"/>
</dbReference>
<reference evidence="4 5" key="1">
    <citation type="submission" date="2023-05" db="EMBL/GenBank/DDBJ databases">
        <title>Comparative genomics reveals the evidence of polycyclic aromatic hydrocarbons degradation in moderately halophilic genus Pontibacillus.</title>
        <authorList>
            <person name="Yang H."/>
            <person name="Qian Z."/>
        </authorList>
    </citation>
    <scope>NUCLEOTIDE SEQUENCE [LARGE SCALE GENOMIC DNA]</scope>
    <source>
        <strain evidence="5">HN14</strain>
    </source>
</reference>
<dbReference type="SUPFAM" id="SSF69593">
    <property type="entry name" value="Glycerol-3-phosphate (1)-acyltransferase"/>
    <property type="match status" value="1"/>
</dbReference>
<accession>A0ABY8V2Q2</accession>
<proteinExistence type="predicted"/>
<evidence type="ECO:0000313" key="5">
    <source>
        <dbReference type="Proteomes" id="UP001236652"/>
    </source>
</evidence>
<dbReference type="EMBL" id="CP126446">
    <property type="protein sequence ID" value="WIF99758.1"/>
    <property type="molecule type" value="Genomic_DNA"/>
</dbReference>
<keyword evidence="5" id="KW-1185">Reference proteome</keyword>
<evidence type="ECO:0000313" key="4">
    <source>
        <dbReference type="EMBL" id="WIF99758.1"/>
    </source>
</evidence>
<dbReference type="PANTHER" id="PTHR10434:SF11">
    <property type="entry name" value="1-ACYL-SN-GLYCEROL-3-PHOSPHATE ACYLTRANSFERASE"/>
    <property type="match status" value="1"/>
</dbReference>
<gene>
    <name evidence="4" type="ORF">QNI29_08910</name>
</gene>
<dbReference type="PANTHER" id="PTHR10434">
    <property type="entry name" value="1-ACYL-SN-GLYCEROL-3-PHOSPHATE ACYLTRANSFERASE"/>
    <property type="match status" value="1"/>
</dbReference>
<evidence type="ECO:0000256" key="1">
    <source>
        <dbReference type="ARBA" id="ARBA00022679"/>
    </source>
</evidence>
<dbReference type="RefSeq" id="WP_255688199.1">
    <property type="nucleotide sequence ID" value="NZ_CP126446.1"/>
</dbReference>
<keyword evidence="2 4" id="KW-0012">Acyltransferase</keyword>
<keyword evidence="1" id="KW-0808">Transferase</keyword>
<name>A0ABY8V2Q2_9BACI</name>
<sequence>MFRFHFNHLHYTGPLPASPNHTLFLVNHSAWWDPLIIFLLNKHLLKADGYGMMHEEGVKSFPIFKRIGTFSINRSNPKDVIASLNYAKDLLDNEKAVWMFPQGEERPLEIRPLGFQPGASYLIEKTKQIQVIPVSLYYTFEGTRKPNVYVKLGQNLMPSFGNEQNRRQRTKHVEKLCTDQLEELKREVIEKHQFHTLF</sequence>
<evidence type="ECO:0000259" key="3">
    <source>
        <dbReference type="SMART" id="SM00563"/>
    </source>
</evidence>
<dbReference type="Proteomes" id="UP001236652">
    <property type="component" value="Chromosome"/>
</dbReference>
<dbReference type="GO" id="GO:0016746">
    <property type="term" value="F:acyltransferase activity"/>
    <property type="evidence" value="ECO:0007669"/>
    <property type="project" value="UniProtKB-KW"/>
</dbReference>
<feature type="domain" description="Phospholipid/glycerol acyltransferase" evidence="3">
    <location>
        <begin position="22"/>
        <end position="139"/>
    </location>
</feature>
<organism evidence="4 5">
    <name type="scientific">Pontibacillus chungwhensis</name>
    <dbReference type="NCBI Taxonomy" id="265426"/>
    <lineage>
        <taxon>Bacteria</taxon>
        <taxon>Bacillati</taxon>
        <taxon>Bacillota</taxon>
        <taxon>Bacilli</taxon>
        <taxon>Bacillales</taxon>
        <taxon>Bacillaceae</taxon>
        <taxon>Pontibacillus</taxon>
    </lineage>
</organism>
<protein>
    <submittedName>
        <fullName evidence="4">Lysophospholipid acyltransferase family protein</fullName>
    </submittedName>
</protein>
<dbReference type="InterPro" id="IPR002123">
    <property type="entry name" value="Plipid/glycerol_acylTrfase"/>
</dbReference>
<evidence type="ECO:0000256" key="2">
    <source>
        <dbReference type="ARBA" id="ARBA00023315"/>
    </source>
</evidence>
<dbReference type="SMART" id="SM00563">
    <property type="entry name" value="PlsC"/>
    <property type="match status" value="1"/>
</dbReference>